<comment type="catalytic activity">
    <reaction evidence="1">
        <text>Endonucleolytic cleavage of RNA, removing 5'-extranucleotides from tRNA precursor.</text>
        <dbReference type="EC" id="3.1.26.5"/>
    </reaction>
</comment>
<organism evidence="15 16">
    <name type="scientific">Quercus suber</name>
    <name type="common">Cork oak</name>
    <dbReference type="NCBI Taxonomy" id="58331"/>
    <lineage>
        <taxon>Eukaryota</taxon>
        <taxon>Viridiplantae</taxon>
        <taxon>Streptophyta</taxon>
        <taxon>Embryophyta</taxon>
        <taxon>Tracheophyta</taxon>
        <taxon>Spermatophyta</taxon>
        <taxon>Magnoliopsida</taxon>
        <taxon>eudicotyledons</taxon>
        <taxon>Gunneridae</taxon>
        <taxon>Pentapetalae</taxon>
        <taxon>rosids</taxon>
        <taxon>fabids</taxon>
        <taxon>Fagales</taxon>
        <taxon>Fagaceae</taxon>
        <taxon>Quercus</taxon>
    </lineage>
</organism>
<feature type="region of interest" description="Disordered" evidence="12">
    <location>
        <begin position="1"/>
        <end position="37"/>
    </location>
</feature>
<dbReference type="Pfam" id="PF17177">
    <property type="entry name" value="PPR_long"/>
    <property type="match status" value="1"/>
</dbReference>
<evidence type="ECO:0000313" key="16">
    <source>
        <dbReference type="Proteomes" id="UP000237347"/>
    </source>
</evidence>
<evidence type="ECO:0000256" key="3">
    <source>
        <dbReference type="ARBA" id="ARBA00007626"/>
    </source>
</evidence>
<keyword evidence="9" id="KW-0378">Hydrolase</keyword>
<evidence type="ECO:0000256" key="1">
    <source>
        <dbReference type="ARBA" id="ARBA00000928"/>
    </source>
</evidence>
<comment type="similarity">
    <text evidence="3">Belongs to the PPR family. P subfamily.</text>
</comment>
<dbReference type="Gene3D" id="1.25.40.10">
    <property type="entry name" value="Tetratricopeptide repeat domain"/>
    <property type="match status" value="1"/>
</dbReference>
<feature type="domain" description="PROP1-like PPR" evidence="14">
    <location>
        <begin position="26"/>
        <end position="231"/>
    </location>
</feature>
<comment type="cofactor">
    <cofactor evidence="2">
        <name>Mg(2+)</name>
        <dbReference type="ChEBI" id="CHEBI:18420"/>
    </cofactor>
</comment>
<evidence type="ECO:0000256" key="2">
    <source>
        <dbReference type="ARBA" id="ARBA00001946"/>
    </source>
</evidence>
<reference evidence="15 16" key="1">
    <citation type="journal article" date="2018" name="Sci. Data">
        <title>The draft genome sequence of cork oak.</title>
        <authorList>
            <person name="Ramos A.M."/>
            <person name="Usie A."/>
            <person name="Barbosa P."/>
            <person name="Barros P.M."/>
            <person name="Capote T."/>
            <person name="Chaves I."/>
            <person name="Simoes F."/>
            <person name="Abreu I."/>
            <person name="Carrasquinho I."/>
            <person name="Faro C."/>
            <person name="Guimaraes J.B."/>
            <person name="Mendonca D."/>
            <person name="Nobrega F."/>
            <person name="Rodrigues L."/>
            <person name="Saibo N.J.M."/>
            <person name="Varela M.C."/>
            <person name="Egas C."/>
            <person name="Matos J."/>
            <person name="Miguel C.M."/>
            <person name="Oliveira M.M."/>
            <person name="Ricardo C.P."/>
            <person name="Goncalves S."/>
        </authorList>
    </citation>
    <scope>NUCLEOTIDE SEQUENCE [LARGE SCALE GENOMIC DNA]</scope>
    <source>
        <strain evidence="16">cv. HL8</strain>
    </source>
</reference>
<gene>
    <name evidence="15" type="primary">PRORP3</name>
    <name evidence="15" type="ORF">CFP56_032990</name>
</gene>
<dbReference type="InterPro" id="IPR033443">
    <property type="entry name" value="PROP1-like_PPR_dom"/>
</dbReference>
<accession>A0AAW0JFN8</accession>
<dbReference type="Proteomes" id="UP000237347">
    <property type="component" value="Unassembled WGS sequence"/>
</dbReference>
<comment type="caution">
    <text evidence="15">The sequence shown here is derived from an EMBL/GenBank/DDBJ whole genome shotgun (WGS) entry which is preliminary data.</text>
</comment>
<evidence type="ECO:0000256" key="6">
    <source>
        <dbReference type="ARBA" id="ARBA00022722"/>
    </source>
</evidence>
<dbReference type="InterPro" id="IPR031595">
    <property type="entry name" value="PRORP_C"/>
</dbReference>
<evidence type="ECO:0000256" key="7">
    <source>
        <dbReference type="ARBA" id="ARBA00022723"/>
    </source>
</evidence>
<dbReference type="GO" id="GO:0046872">
    <property type="term" value="F:metal ion binding"/>
    <property type="evidence" value="ECO:0007669"/>
    <property type="project" value="UniProtKB-KW"/>
</dbReference>
<dbReference type="PANTHER" id="PTHR13547">
    <property type="match status" value="1"/>
</dbReference>
<dbReference type="Pfam" id="PF16953">
    <property type="entry name" value="PRORP"/>
    <property type="match status" value="1"/>
</dbReference>
<dbReference type="EMBL" id="PKMF04000570">
    <property type="protein sequence ID" value="KAK7825624.1"/>
    <property type="molecule type" value="Genomic_DNA"/>
</dbReference>
<evidence type="ECO:0000256" key="8">
    <source>
        <dbReference type="ARBA" id="ARBA00022737"/>
    </source>
</evidence>
<dbReference type="FunFam" id="1.25.40.10:FF:003531">
    <property type="entry name" value="Uncharacterized protein"/>
    <property type="match status" value="1"/>
</dbReference>
<protein>
    <recommendedName>
        <fullName evidence="4">ribonuclease P</fullName>
        <ecNumber evidence="4">3.1.26.5</ecNumber>
    </recommendedName>
</protein>
<evidence type="ECO:0000259" key="14">
    <source>
        <dbReference type="Pfam" id="PF17177"/>
    </source>
</evidence>
<dbReference type="EC" id="3.1.26.5" evidence="4"/>
<evidence type="ECO:0000256" key="4">
    <source>
        <dbReference type="ARBA" id="ARBA00012179"/>
    </source>
</evidence>
<evidence type="ECO:0000256" key="11">
    <source>
        <dbReference type="ARBA" id="ARBA00022842"/>
    </source>
</evidence>
<keyword evidence="5" id="KW-0819">tRNA processing</keyword>
<evidence type="ECO:0000256" key="9">
    <source>
        <dbReference type="ARBA" id="ARBA00022801"/>
    </source>
</evidence>
<keyword evidence="10" id="KW-0862">Zinc</keyword>
<feature type="compositionally biased region" description="Low complexity" evidence="12">
    <location>
        <begin position="1"/>
        <end position="24"/>
    </location>
</feature>
<dbReference type="AlphaFoldDB" id="A0AAW0JFN8"/>
<evidence type="ECO:0000259" key="13">
    <source>
        <dbReference type="Pfam" id="PF16953"/>
    </source>
</evidence>
<name>A0AAW0JFN8_QUESU</name>
<dbReference type="InterPro" id="IPR011990">
    <property type="entry name" value="TPR-like_helical_dom_sf"/>
</dbReference>
<keyword evidence="7" id="KW-0479">Metal-binding</keyword>
<feature type="domain" description="PRORP" evidence="13">
    <location>
        <begin position="405"/>
        <end position="556"/>
    </location>
</feature>
<proteinExistence type="inferred from homology"/>
<keyword evidence="16" id="KW-1185">Reference proteome</keyword>
<dbReference type="PANTHER" id="PTHR13547:SF13">
    <property type="entry name" value="PROTEINACEOUS RNASE P 2"/>
    <property type="match status" value="1"/>
</dbReference>
<evidence type="ECO:0000256" key="12">
    <source>
        <dbReference type="SAM" id="MobiDB-lite"/>
    </source>
</evidence>
<dbReference type="Gene3D" id="3.40.50.11980">
    <property type="match status" value="2"/>
</dbReference>
<evidence type="ECO:0000313" key="15">
    <source>
        <dbReference type="EMBL" id="KAK7825624.1"/>
    </source>
</evidence>
<keyword evidence="8" id="KW-0677">Repeat</keyword>
<evidence type="ECO:0000256" key="5">
    <source>
        <dbReference type="ARBA" id="ARBA00022694"/>
    </source>
</evidence>
<evidence type="ECO:0000256" key="10">
    <source>
        <dbReference type="ARBA" id="ARBA00022833"/>
    </source>
</evidence>
<sequence>MDDTTAATTTAAAAASAGTTYNNNRNKKKKNQTPEAKFHSDLTLCSKNKDLHAAISLYESATSQRLNQSHFNTLLYLCSNSVTDPSLKPLALTYGFRIYDHMLSLHIKPNEASITSAARLAAAKGDGDYAFGLVKSMEIAPRLRTYDPALMCFCENLEAEKAYEVEEQMGKVGVSLEEPELAALLKVSSETGNGERVYGYLHKLRNVVRSVGDSTTAKAIEDWFCGEKAREVGEVNWEVERVEKAVEKNGGGWHGLGWIGKGDWVVKRANVDSAGRCGGCGVQLACVDIDDAETERFAQSVAALALEREVKANFSEFQDWLETHGDFEFIVDGANIGLYQQNFADGGFSVSQLDAVVKELYNWSGNKWPLVVLHNKRLRALLENPSQRKLVEEWMDNGILYTTPTEQLDAVVKELYNWSGNKWPLVVLHNKRLRALLENPSQRKLVEEWMDNGILYTTPTGSNDDWYWMYAAVKVKSLLVTNDEMRDHIFELLGSSFFLKWKERHQVRYTFVKGNLKLQMPPPYSSVIQESKKGSWHLPVAGNSSDCNESLRTWLCITRPSVCEAFDKVPVNAETSENGHCISNLDSRSPCKSLFHCMNKHLLHPMLQVRYTFVKGNLKLQMPPPYSSVIQVPFIIWFFKFSSHKNNSHMCL</sequence>
<keyword evidence="11" id="KW-0460">Magnesium</keyword>
<keyword evidence="6" id="KW-0540">Nuclease</keyword>
<dbReference type="GO" id="GO:0004526">
    <property type="term" value="F:ribonuclease P activity"/>
    <property type="evidence" value="ECO:0007669"/>
    <property type="project" value="UniProtKB-EC"/>
</dbReference>
<dbReference type="GO" id="GO:0001682">
    <property type="term" value="P:tRNA 5'-leader removal"/>
    <property type="evidence" value="ECO:0007669"/>
    <property type="project" value="TreeGrafter"/>
</dbReference>